<evidence type="ECO:0000256" key="6">
    <source>
        <dbReference type="ARBA" id="ARBA00022741"/>
    </source>
</evidence>
<feature type="short sequence motif" description="Nuclear localization signal" evidence="15">
    <location>
        <begin position="79"/>
        <end position="81"/>
    </location>
</feature>
<feature type="cross-link" description="Glycyl lysine isopeptide (Lys-Gly) (interchain with G-Cter in SUMO)" evidence="15">
    <location>
        <position position="511"/>
    </location>
</feature>
<dbReference type="InterPro" id="IPR016393">
    <property type="entry name" value="Rep_E1_papillomaV"/>
</dbReference>
<dbReference type="InterPro" id="IPR014000">
    <property type="entry name" value="PPV_DNA_helicase_E1_N"/>
</dbReference>
<dbReference type="PIRSF" id="PIRSF003383">
    <property type="entry name" value="Rep_E1_papillomaV"/>
    <property type="match status" value="1"/>
</dbReference>
<feature type="modified residue" description="Phosphoserine; by host" evidence="15">
    <location>
        <position position="87"/>
    </location>
</feature>
<evidence type="ECO:0000256" key="12">
    <source>
        <dbReference type="ARBA" id="ARBA00034617"/>
    </source>
</evidence>
<evidence type="ECO:0000256" key="2">
    <source>
        <dbReference type="ARBA" id="ARBA00022518"/>
    </source>
</evidence>
<evidence type="ECO:0000256" key="1">
    <source>
        <dbReference type="ARBA" id="ARBA00004147"/>
    </source>
</evidence>
<evidence type="ECO:0000256" key="5">
    <source>
        <dbReference type="ARBA" id="ARBA00022705"/>
    </source>
</evidence>
<dbReference type="GO" id="GO:0043138">
    <property type="term" value="F:3'-5' DNA helicase activity"/>
    <property type="evidence" value="ECO:0007669"/>
    <property type="project" value="UniProtKB-UniRule"/>
</dbReference>
<evidence type="ECO:0000256" key="4">
    <source>
        <dbReference type="ARBA" id="ARBA00022562"/>
    </source>
</evidence>
<dbReference type="GO" id="GO:0006260">
    <property type="term" value="P:DNA replication"/>
    <property type="evidence" value="ECO:0007669"/>
    <property type="project" value="UniProtKB-UniRule"/>
</dbReference>
<comment type="catalytic activity">
    <reaction evidence="13 15 16">
        <text>ATP + H2O = ADP + phosphate + H(+)</text>
        <dbReference type="Rhea" id="RHEA:13065"/>
        <dbReference type="ChEBI" id="CHEBI:15377"/>
        <dbReference type="ChEBI" id="CHEBI:15378"/>
        <dbReference type="ChEBI" id="CHEBI:30616"/>
        <dbReference type="ChEBI" id="CHEBI:43474"/>
        <dbReference type="ChEBI" id="CHEBI:456216"/>
        <dbReference type="EC" id="5.6.2.4"/>
    </reaction>
</comment>
<feature type="binding site" evidence="15">
    <location>
        <begin position="430"/>
        <end position="437"/>
    </location>
    <ligand>
        <name>ATP</name>
        <dbReference type="ChEBI" id="CHEBI:30616"/>
    </ligand>
</feature>
<dbReference type="InterPro" id="IPR014015">
    <property type="entry name" value="Helicase_SF3_DNA-vir"/>
</dbReference>
<accession>A0A2I8B2T9</accession>
<comment type="function">
    <text evidence="16">ATP-dependent DNA helicase required for initiation of viral DNA replication. It forms a complex with the viral E2 protein. The E1-E2 complex binds to the replication origin which contains binding sites for both proteins.</text>
</comment>
<keyword evidence="7 15" id="KW-0378">Hydrolase</keyword>
<evidence type="ECO:0000256" key="15">
    <source>
        <dbReference type="HAMAP-Rule" id="MF_04000"/>
    </source>
</evidence>
<dbReference type="GO" id="GO:0042025">
    <property type="term" value="C:host cell nucleus"/>
    <property type="evidence" value="ECO:0007669"/>
    <property type="project" value="UniProtKB-SubCell"/>
</dbReference>
<keyword evidence="8 15" id="KW-0347">Helicase</keyword>
<organism evidence="18">
    <name type="scientific">Leptonychotes weddellii papillomavirus 5</name>
    <dbReference type="NCBI Taxonomy" id="2077306"/>
    <lineage>
        <taxon>Viruses</taxon>
        <taxon>Monodnaviria</taxon>
        <taxon>Shotokuvirae</taxon>
        <taxon>Cossaviricota</taxon>
        <taxon>Papovaviricetes</taxon>
        <taxon>Zurhausenvirales</taxon>
        <taxon>Papillomaviridae</taxon>
    </lineage>
</organism>
<dbReference type="SUPFAM" id="SSF52540">
    <property type="entry name" value="P-loop containing nucleoside triphosphate hydrolases"/>
    <property type="match status" value="1"/>
</dbReference>
<keyword evidence="3 15" id="KW-0597">Phosphoprotein</keyword>
<protein>
    <recommendedName>
        <fullName evidence="15 16">Replication protein E1</fullName>
        <ecNumber evidence="15 16">5.6.2.4</ecNumber>
    </recommendedName>
    <alternativeName>
        <fullName evidence="15">ATP-dependent helicase E1</fullName>
    </alternativeName>
    <alternativeName>
        <fullName evidence="15">DNA 3'-5' helicase E1</fullName>
    </alternativeName>
</protein>
<evidence type="ECO:0000313" key="18">
    <source>
        <dbReference type="EMBL" id="AUT11919.1"/>
    </source>
</evidence>
<dbReference type="InterPro" id="IPR001177">
    <property type="entry name" value="PPV_DNA_helicase_E1_C"/>
</dbReference>
<comment type="subunit">
    <text evidence="15">Can form hexamers. Interacts with E2 protein; this interaction increases E1 DNA binding specificity. Interacts with host DNA polymerase subunit POLA2. Interacts with host single stranded DNA-binding protein RPA1. Interacts with host TOP1; this interaction stimulates the enzymatic activity of TOP1.</text>
</comment>
<reference evidence="18" key="1">
    <citation type="submission" date="2017-11" db="EMBL/GenBank/DDBJ databases">
        <title>Diverse papillomaviruses identified in Weddell seals breeding on Ross ice shelf, Antarctica.</title>
        <authorList>
            <person name="Smeele Z."/>
            <person name="Burns J."/>
            <person name="Kraberger S."/>
            <person name="Fontenele R.S."/>
            <person name="Waits K."/>
            <person name="Stainton D."/>
            <person name="Van Doorsaler K."/>
            <person name="Varsani A."/>
        </authorList>
    </citation>
    <scope>NUCLEOTIDE SEQUENCE [LARGE SCALE GENOMIC DNA]</scope>
    <source>
        <strain evidence="18">12975</strain>
    </source>
</reference>
<evidence type="ECO:0000259" key="17">
    <source>
        <dbReference type="PROSITE" id="PS51206"/>
    </source>
</evidence>
<evidence type="ECO:0000256" key="13">
    <source>
        <dbReference type="ARBA" id="ARBA00048988"/>
    </source>
</evidence>
<dbReference type="EMBL" id="MG571094">
    <property type="protein sequence ID" value="AUT11919.1"/>
    <property type="molecule type" value="Genomic_DNA"/>
</dbReference>
<dbReference type="InterPro" id="IPR046935">
    <property type="entry name" value="PPV_E1_DBD_sf"/>
</dbReference>
<feature type="modified residue" description="Phosphoserine; by host" evidence="15">
    <location>
        <position position="96"/>
    </location>
</feature>
<comment type="catalytic activity">
    <reaction evidence="12 15">
        <text>Couples ATP hydrolysis with the unwinding of duplex DNA by translocating in the 3'-5' direction.</text>
        <dbReference type="EC" id="5.6.2.4"/>
    </reaction>
</comment>
<dbReference type="Gene3D" id="1.10.10.510">
    <property type="entry name" value="Zinc finger, large T-antigen D1 domain"/>
    <property type="match status" value="1"/>
</dbReference>
<evidence type="ECO:0000256" key="9">
    <source>
        <dbReference type="ARBA" id="ARBA00022840"/>
    </source>
</evidence>
<name>A0A2I8B2T9_9PAPI</name>
<comment type="caution">
    <text evidence="15">Lacks conserved residue(s) required for the propagation of feature annotation.</text>
</comment>
<comment type="similarity">
    <text evidence="15 16">Belongs to the papillomaviridae E1 protein family.</text>
</comment>
<feature type="short sequence motif" description="Nuclear export signal" evidence="15">
    <location>
        <begin position="95"/>
        <end position="104"/>
    </location>
</feature>
<evidence type="ECO:0000256" key="3">
    <source>
        <dbReference type="ARBA" id="ARBA00022553"/>
    </source>
</evidence>
<evidence type="ECO:0000256" key="11">
    <source>
        <dbReference type="ARBA" id="ARBA00023235"/>
    </source>
</evidence>
<keyword evidence="15" id="KW-1017">Isopeptide bond</keyword>
<feature type="domain" description="SF3 helicase" evidence="17">
    <location>
        <begin position="390"/>
        <end position="554"/>
    </location>
</feature>
<dbReference type="GO" id="GO:0005524">
    <property type="term" value="F:ATP binding"/>
    <property type="evidence" value="ECO:0007669"/>
    <property type="project" value="UniProtKB-UniRule"/>
</dbReference>
<keyword evidence="11 15" id="KW-0413">Isomerase</keyword>
<sequence length="601" mass="68056">MADGKGTDSDSENGGWYLVQEAECADDDSLEELFDASTAESSFSDFIDDEGDEPDQGNYMRLLQEQQHAETRQQLSELKRKYNPTPSPTNKVNDLSPRLQAVHITPPKKNSKRRLFEDSGIEGSMTNGIEDSFTAIQVESQNGVSDSVLEILKASNSEILILSKFKAGFGVGFKDLTRSYKSDKTCCTDWVAFVFGVREEVLEASKSTLQQYCEFFQLTIKVGVLGNMALYLFCFKSTKCRETLAKQLCALLCVQPQQIMAQPPKNRSVPVALYFYKGSTHADTFKFGDFPAWLSKQTLLSHQGADTFELSNMIQWAYDMDYTDEAEIAFNYAQEADHDPNAAAWLRSNAQAKYVKDCCRMVRMYKKQEAREMSMSQWIYKCCSKVQDEGDWTEILRFLKFQEVNVVCFLGALRHLINGTPKKHCILIHGPSNTGKSTFCFNLIHFLKGGVVSFLNSRSQFWLTPLTDAKFGYLDDATDACLSFLDTHMRSAFDGNPVSVDLKHCHPVQVKLPPMLMTSNVDITQKPQYLYLSSRMMTFAFPKPFPFNTDGTPIFSLTCRSWKAFFKKCYRQLGLDPEEEVNDGGTERTFRCTARSPDGSY</sequence>
<dbReference type="HAMAP" id="MF_04000">
    <property type="entry name" value="PPV_E1"/>
    <property type="match status" value="1"/>
</dbReference>
<dbReference type="PROSITE" id="PS51206">
    <property type="entry name" value="SF3_HELICASE_1"/>
    <property type="match status" value="1"/>
</dbReference>
<dbReference type="Pfam" id="PF20450">
    <property type="entry name" value="PPV_E1_DBD"/>
    <property type="match status" value="1"/>
</dbReference>
<comment type="PTM">
    <text evidence="15">Sumoylated.</text>
</comment>
<keyword evidence="9 15" id="KW-0067">ATP-binding</keyword>
<keyword evidence="5 15" id="KW-0235">DNA replication</keyword>
<dbReference type="OrthoDB" id="4795at10239"/>
<dbReference type="Gene3D" id="3.40.50.300">
    <property type="entry name" value="P-loop containing nucleotide triphosphate hydrolases"/>
    <property type="match status" value="1"/>
</dbReference>
<gene>
    <name evidence="15" type="primary">E1</name>
</gene>
<dbReference type="Gene3D" id="3.40.1310.10">
    <property type="match status" value="1"/>
</dbReference>
<keyword evidence="10 15" id="KW-0238">DNA-binding</keyword>
<keyword evidence="6 15" id="KW-0547">Nucleotide-binding</keyword>
<evidence type="ECO:0000256" key="14">
    <source>
        <dbReference type="ARBA" id="ARBA00093297"/>
    </source>
</evidence>
<evidence type="ECO:0000256" key="8">
    <source>
        <dbReference type="ARBA" id="ARBA00022806"/>
    </source>
</evidence>
<comment type="subcellular location">
    <subcellularLocation>
        <location evidence="1 15">Host nucleus</location>
    </subcellularLocation>
</comment>
<keyword evidence="15" id="KW-0832">Ubl conjugation</keyword>
<dbReference type="InterPro" id="IPR046832">
    <property type="entry name" value="PPV_E1_DBD"/>
</dbReference>
<dbReference type="GO" id="GO:0003677">
    <property type="term" value="F:DNA binding"/>
    <property type="evidence" value="ECO:0007669"/>
    <property type="project" value="UniProtKB-UniRule"/>
</dbReference>
<keyword evidence="2 15" id="KW-0244">Early protein</keyword>
<dbReference type="InterPro" id="IPR027417">
    <property type="entry name" value="P-loop_NTPase"/>
</dbReference>
<dbReference type="InterPro" id="IPR037102">
    <property type="entry name" value="Znf_lg_T-Ag_D1_dom_sf"/>
</dbReference>
<dbReference type="Pfam" id="PF00524">
    <property type="entry name" value="PPV_E1_N"/>
    <property type="match status" value="1"/>
</dbReference>
<dbReference type="GO" id="GO:0016887">
    <property type="term" value="F:ATP hydrolysis activity"/>
    <property type="evidence" value="ECO:0007669"/>
    <property type="project" value="RHEA"/>
</dbReference>
<keyword evidence="4 15" id="KW-1048">Host nucleus</keyword>
<dbReference type="Pfam" id="PF00519">
    <property type="entry name" value="PPV_E1_C"/>
    <property type="match status" value="1"/>
</dbReference>
<proteinExistence type="inferred from homology"/>
<dbReference type="EC" id="5.6.2.4" evidence="15 16"/>
<dbReference type="Proteomes" id="UP000241838">
    <property type="component" value="Segment"/>
</dbReference>
<comment type="PTM">
    <text evidence="15">Phosphorylated.</text>
</comment>
<evidence type="ECO:0000256" key="10">
    <source>
        <dbReference type="ARBA" id="ARBA00023125"/>
    </source>
</evidence>
<dbReference type="SUPFAM" id="SSF55464">
    <property type="entry name" value="Origin of replication-binding domain, RBD-like"/>
    <property type="match status" value="1"/>
</dbReference>
<comment type="function">
    <text evidence="14 15">ATP-dependent DNA 3'-5' helicase required for initiation of viral DNA replication. It forms a complex with the viral E2 protein. The E1-E2 complex binds to the replication origin which contains binding sites for both proteins. During the initial step, a dimer of E1 interacts with a dimer of protein E2 leading to a complex that binds the viral origin of replication with high specificity. Then, a second dimer of E1 displaces the E2 dimer in an ATP-dependent manner to form the E1 tetramer. Following this, two E1 monomers are added to each half of the site, which results in the formation of two E1 trimers on the viral ori. Subsequently, two hexamers will be created. The double hexamer acts as a bi-directional helicase machinery and unwinds the viral DNA and then recruits the host DNA polymerase to start replication.</text>
</comment>
<evidence type="ECO:0000256" key="7">
    <source>
        <dbReference type="ARBA" id="ARBA00022801"/>
    </source>
</evidence>
<evidence type="ECO:0000256" key="16">
    <source>
        <dbReference type="PIRNR" id="PIRNR003383"/>
    </source>
</evidence>